<accession>A0A9P1IH67</accession>
<dbReference type="PANTHER" id="PTHR31627:SF43">
    <property type="entry name" value="SERPENTINE RECEPTOR CLASS GAMMA-15"/>
    <property type="match status" value="1"/>
</dbReference>
<dbReference type="EMBL" id="CANHGI010000003">
    <property type="protein sequence ID" value="CAI5445502.1"/>
    <property type="molecule type" value="Genomic_DNA"/>
</dbReference>
<dbReference type="GO" id="GO:0016020">
    <property type="term" value="C:membrane"/>
    <property type="evidence" value="ECO:0007669"/>
    <property type="project" value="UniProtKB-SubCell"/>
</dbReference>
<proteinExistence type="inferred from homology"/>
<comment type="caution">
    <text evidence="7">The sequence shown here is derived from an EMBL/GenBank/DDBJ whole genome shotgun (WGS) entry which is preliminary data.</text>
</comment>
<evidence type="ECO:0000256" key="6">
    <source>
        <dbReference type="RuleBase" id="RU280813"/>
    </source>
</evidence>
<evidence type="ECO:0000313" key="7">
    <source>
        <dbReference type="EMBL" id="CAI5445502.1"/>
    </source>
</evidence>
<dbReference type="GO" id="GO:0004888">
    <property type="term" value="F:transmembrane signaling receptor activity"/>
    <property type="evidence" value="ECO:0007669"/>
    <property type="project" value="InterPro"/>
</dbReference>
<reference evidence="7" key="1">
    <citation type="submission" date="2022-11" db="EMBL/GenBank/DDBJ databases">
        <authorList>
            <person name="Kikuchi T."/>
        </authorList>
    </citation>
    <scope>NUCLEOTIDE SEQUENCE</scope>
    <source>
        <strain evidence="7">PS1010</strain>
    </source>
</reference>
<evidence type="ECO:0000256" key="3">
    <source>
        <dbReference type="ARBA" id="ARBA00022692"/>
    </source>
</evidence>
<dbReference type="AlphaFoldDB" id="A0A9P1IH67"/>
<keyword evidence="5 6" id="KW-0472">Membrane</keyword>
<evidence type="ECO:0000256" key="1">
    <source>
        <dbReference type="ARBA" id="ARBA00004141"/>
    </source>
</evidence>
<dbReference type="InterPro" id="IPR000609">
    <property type="entry name" value="7TM_GPCR_serpentine_rcpt_Srg"/>
</dbReference>
<gene>
    <name evidence="7" type="ORF">CAMP_LOCUS8139</name>
</gene>
<evidence type="ECO:0000313" key="8">
    <source>
        <dbReference type="Proteomes" id="UP001152747"/>
    </source>
</evidence>
<evidence type="ECO:0000256" key="4">
    <source>
        <dbReference type="ARBA" id="ARBA00022989"/>
    </source>
</evidence>
<dbReference type="InterPro" id="IPR051119">
    <property type="entry name" value="Nematode_SR-like"/>
</dbReference>
<feature type="transmembrane region" description="Helical" evidence="6">
    <location>
        <begin position="208"/>
        <end position="231"/>
    </location>
</feature>
<protein>
    <recommendedName>
        <fullName evidence="6">Serpentine receptor class gamma</fullName>
    </recommendedName>
</protein>
<evidence type="ECO:0000256" key="2">
    <source>
        <dbReference type="ARBA" id="ARBA00005692"/>
    </source>
</evidence>
<dbReference type="Proteomes" id="UP001152747">
    <property type="component" value="Unassembled WGS sequence"/>
</dbReference>
<feature type="transmembrane region" description="Helical" evidence="6">
    <location>
        <begin position="243"/>
        <end position="262"/>
    </location>
</feature>
<feature type="transmembrane region" description="Helical" evidence="6">
    <location>
        <begin position="92"/>
        <end position="113"/>
    </location>
</feature>
<comment type="similarity">
    <text evidence="2 6">Belongs to the nematode receptor-like protein srg family.</text>
</comment>
<feature type="transmembrane region" description="Helical" evidence="6">
    <location>
        <begin position="12"/>
        <end position="35"/>
    </location>
</feature>
<keyword evidence="3 6" id="KW-0812">Transmembrane</keyword>
<feature type="transmembrane region" description="Helical" evidence="6">
    <location>
        <begin position="56"/>
        <end position="80"/>
    </location>
</feature>
<dbReference type="GO" id="GO:0007606">
    <property type="term" value="P:sensory perception of chemical stimulus"/>
    <property type="evidence" value="ECO:0007669"/>
    <property type="project" value="UniProtKB-UniRule"/>
</dbReference>
<name>A0A9P1IH67_9PELO</name>
<sequence>MNGFYIGYTQRISWAPLSIIMCILRGFSIIYTVINTYITYSQMSKMSVRLRKSEKILCLASTIISICYFIPGCLEFAYAISPSFASSSYAGIQVIGWDIVNICSPIIILCVNSQLRQHIFNIFRKKEQEIETTVFILCFNVFISKKFIYFVMNGFYIGYTQKIEWAPLSIIMCILRGFSIIYTVINTYITYSQMSKMTVRLRKSEKMLCIASTIISICFLIPGCLEFAYAISPTFASSVYAGIQVLGWDIVNICSPIIILCVNSKLRQHVFDIFWTNKTKVTVPSYVPNHSTLSSHRSTTF</sequence>
<feature type="transmembrane region" description="Helical" evidence="6">
    <location>
        <begin position="134"/>
        <end position="159"/>
    </location>
</feature>
<dbReference type="Pfam" id="PF02118">
    <property type="entry name" value="Srg"/>
    <property type="match status" value="2"/>
</dbReference>
<dbReference type="PANTHER" id="PTHR31627">
    <property type="entry name" value="SERPENTINE RECEPTOR CLASS GAMMA-RELATED"/>
    <property type="match status" value="1"/>
</dbReference>
<dbReference type="PRINTS" id="PR00698">
    <property type="entry name" value="TMPROTEINSRG"/>
</dbReference>
<feature type="transmembrane region" description="Helical" evidence="6">
    <location>
        <begin position="165"/>
        <end position="188"/>
    </location>
</feature>
<keyword evidence="4 6" id="KW-1133">Transmembrane helix</keyword>
<evidence type="ECO:0000256" key="5">
    <source>
        <dbReference type="ARBA" id="ARBA00023136"/>
    </source>
</evidence>
<comment type="subcellular location">
    <subcellularLocation>
        <location evidence="1">Membrane</location>
        <topology evidence="1">Multi-pass membrane protein</topology>
    </subcellularLocation>
</comment>
<organism evidence="7 8">
    <name type="scientific">Caenorhabditis angaria</name>
    <dbReference type="NCBI Taxonomy" id="860376"/>
    <lineage>
        <taxon>Eukaryota</taxon>
        <taxon>Metazoa</taxon>
        <taxon>Ecdysozoa</taxon>
        <taxon>Nematoda</taxon>
        <taxon>Chromadorea</taxon>
        <taxon>Rhabditida</taxon>
        <taxon>Rhabditina</taxon>
        <taxon>Rhabditomorpha</taxon>
        <taxon>Rhabditoidea</taxon>
        <taxon>Rhabditidae</taxon>
        <taxon>Peloderinae</taxon>
        <taxon>Caenorhabditis</taxon>
    </lineage>
</organism>
<keyword evidence="8" id="KW-1185">Reference proteome</keyword>